<dbReference type="Proteomes" id="UP000269301">
    <property type="component" value="Unassembled WGS sequence"/>
</dbReference>
<organism evidence="2 3">
    <name type="scientific">Oceanobacillus halophilus</name>
    <dbReference type="NCBI Taxonomy" id="930130"/>
    <lineage>
        <taxon>Bacteria</taxon>
        <taxon>Bacillati</taxon>
        <taxon>Bacillota</taxon>
        <taxon>Bacilli</taxon>
        <taxon>Bacillales</taxon>
        <taxon>Bacillaceae</taxon>
        <taxon>Oceanobacillus</taxon>
    </lineage>
</organism>
<comment type="caution">
    <text evidence="2">The sequence shown here is derived from an EMBL/GenBank/DDBJ whole genome shotgun (WGS) entry which is preliminary data.</text>
</comment>
<dbReference type="OrthoDB" id="4978934at2"/>
<dbReference type="InterPro" id="IPR036689">
    <property type="entry name" value="ESAT-6-like_sf"/>
</dbReference>
<gene>
    <name evidence="2" type="ORF">D8M06_08785</name>
</gene>
<dbReference type="AlphaFoldDB" id="A0A495A6D5"/>
<dbReference type="Gene3D" id="1.10.287.1060">
    <property type="entry name" value="ESAT-6-like"/>
    <property type="match status" value="1"/>
</dbReference>
<reference evidence="2 3" key="1">
    <citation type="journal article" date="2016" name="Int. J. Syst. Evol. Microbiol.">
        <title>Oceanobacillus halophilus sp. nov., a novel moderately halophilic bacterium from a hypersaline lake.</title>
        <authorList>
            <person name="Amoozegar M.A."/>
            <person name="Bagheri M."/>
            <person name="Makhdoumi A."/>
            <person name="Nikou M.M."/>
            <person name="Fazeli S.A.S."/>
            <person name="Schumann P."/>
            <person name="Sproer C."/>
            <person name="Sanchez-Porro C."/>
            <person name="Ventosa A."/>
        </authorList>
    </citation>
    <scope>NUCLEOTIDE SEQUENCE [LARGE SCALE GENOMIC DNA]</scope>
    <source>
        <strain evidence="2 3">DSM 23996</strain>
    </source>
</reference>
<comment type="similarity">
    <text evidence="1">Belongs to the WXG100 family.</text>
</comment>
<sequence>MSGMIRLSPEELESIAKRYGVESGNVMNIIGNLDGLMETLHQVWEGNAKEAFHGQYEELRPSFLRMVELLEDVNRQLASTAQTLRETDANIASQIRG</sequence>
<accession>A0A495A6D5</accession>
<dbReference type="SUPFAM" id="SSF140453">
    <property type="entry name" value="EsxAB dimer-like"/>
    <property type="match status" value="1"/>
</dbReference>
<dbReference type="RefSeq" id="WP_121204026.1">
    <property type="nucleotide sequence ID" value="NZ_RBZP01000005.1"/>
</dbReference>
<proteinExistence type="inferred from homology"/>
<dbReference type="EMBL" id="RBZP01000005">
    <property type="protein sequence ID" value="RKQ33911.1"/>
    <property type="molecule type" value="Genomic_DNA"/>
</dbReference>
<evidence type="ECO:0000313" key="3">
    <source>
        <dbReference type="Proteomes" id="UP000269301"/>
    </source>
</evidence>
<dbReference type="NCBIfam" id="TIGR03930">
    <property type="entry name" value="WXG100_ESAT6"/>
    <property type="match status" value="1"/>
</dbReference>
<name>A0A495A6D5_9BACI</name>
<evidence type="ECO:0000256" key="1">
    <source>
        <dbReference type="RuleBase" id="RU362001"/>
    </source>
</evidence>
<keyword evidence="3" id="KW-1185">Reference proteome</keyword>
<dbReference type="InterPro" id="IPR010310">
    <property type="entry name" value="T7SS_ESAT-6-like"/>
</dbReference>
<evidence type="ECO:0000313" key="2">
    <source>
        <dbReference type="EMBL" id="RKQ33911.1"/>
    </source>
</evidence>
<dbReference type="Pfam" id="PF06013">
    <property type="entry name" value="WXG100"/>
    <property type="match status" value="1"/>
</dbReference>
<protein>
    <recommendedName>
        <fullName evidence="1">ESAT-6-like protein</fullName>
    </recommendedName>
</protein>